<evidence type="ECO:0000256" key="5">
    <source>
        <dbReference type="HAMAP-Rule" id="MF_01813"/>
    </source>
</evidence>
<dbReference type="PANTHER" id="PTHR43591">
    <property type="entry name" value="METHYLTRANSFERASE"/>
    <property type="match status" value="1"/>
</dbReference>
<name>A0A1I7N6N5_9BACT</name>
<dbReference type="InterPro" id="IPR004033">
    <property type="entry name" value="UbiE/COQ5_MeTrFase"/>
</dbReference>
<evidence type="ECO:0000256" key="4">
    <source>
        <dbReference type="ARBA" id="ARBA00022691"/>
    </source>
</evidence>
<comment type="similarity">
    <text evidence="5">Belongs to the class I-like SAM-binding methyltransferase superfamily. MenG/UbiE family.</text>
</comment>
<dbReference type="NCBIfam" id="TIGR01934">
    <property type="entry name" value="MenG_MenH_UbiE"/>
    <property type="match status" value="1"/>
</dbReference>
<dbReference type="Pfam" id="PF01209">
    <property type="entry name" value="Ubie_methyltran"/>
    <property type="match status" value="1"/>
</dbReference>
<dbReference type="InterPro" id="IPR023576">
    <property type="entry name" value="UbiE/COQ5_MeTrFase_CS"/>
</dbReference>
<dbReference type="NCBIfam" id="NF001244">
    <property type="entry name" value="PRK00216.1-5"/>
    <property type="match status" value="1"/>
</dbReference>
<keyword evidence="1 5" id="KW-0474">Menaquinone biosynthesis</keyword>
<keyword evidence="2 5" id="KW-0489">Methyltransferase</keyword>
<dbReference type="AlphaFoldDB" id="A0A1I7N6N5"/>
<feature type="binding site" evidence="5">
    <location>
        <position position="93"/>
    </location>
    <ligand>
        <name>S-adenosyl-L-methionine</name>
        <dbReference type="ChEBI" id="CHEBI:59789"/>
    </ligand>
</feature>
<dbReference type="EC" id="2.1.1.163" evidence="5"/>
<dbReference type="Gene3D" id="3.40.50.150">
    <property type="entry name" value="Vaccinia Virus protein VP39"/>
    <property type="match status" value="1"/>
</dbReference>
<proteinExistence type="inferred from homology"/>
<dbReference type="STRING" id="1393122.SAMN05660895_0761"/>
<dbReference type="PROSITE" id="PS51608">
    <property type="entry name" value="SAM_MT_UBIE"/>
    <property type="match status" value="1"/>
</dbReference>
<comment type="function">
    <text evidence="5">Methyltransferase required for the conversion of demethylmenaquinol (DMKH2) to menaquinol (MKH2).</text>
</comment>
<dbReference type="GO" id="GO:0032259">
    <property type="term" value="P:methylation"/>
    <property type="evidence" value="ECO:0007669"/>
    <property type="project" value="UniProtKB-KW"/>
</dbReference>
<evidence type="ECO:0000256" key="2">
    <source>
        <dbReference type="ARBA" id="ARBA00022603"/>
    </source>
</evidence>
<feature type="binding site" evidence="5">
    <location>
        <begin position="121"/>
        <end position="122"/>
    </location>
    <ligand>
        <name>S-adenosyl-L-methionine</name>
        <dbReference type="ChEBI" id="CHEBI:59789"/>
    </ligand>
</feature>
<reference evidence="7" key="1">
    <citation type="submission" date="2016-10" db="EMBL/GenBank/DDBJ databases">
        <authorList>
            <person name="Varghese N."/>
            <person name="Submissions S."/>
        </authorList>
    </citation>
    <scope>NUCLEOTIDE SEQUENCE [LARGE SCALE GENOMIC DNA]</scope>
    <source>
        <strain evidence="7">DSM 14807</strain>
    </source>
</reference>
<keyword evidence="4 5" id="KW-0949">S-adenosyl-L-methionine</keyword>
<comment type="caution">
    <text evidence="5">Lacks conserved residue(s) required for the propagation of feature annotation.</text>
</comment>
<dbReference type="Proteomes" id="UP000199537">
    <property type="component" value="Unassembled WGS sequence"/>
</dbReference>
<dbReference type="InterPro" id="IPR029063">
    <property type="entry name" value="SAM-dependent_MTases_sf"/>
</dbReference>
<accession>A0A1I7N6N5</accession>
<organism evidence="6 7">
    <name type="scientific">Thermoflavifilum thermophilum</name>
    <dbReference type="NCBI Taxonomy" id="1393122"/>
    <lineage>
        <taxon>Bacteria</taxon>
        <taxon>Pseudomonadati</taxon>
        <taxon>Bacteroidota</taxon>
        <taxon>Chitinophagia</taxon>
        <taxon>Chitinophagales</taxon>
        <taxon>Chitinophagaceae</taxon>
        <taxon>Thermoflavifilum</taxon>
    </lineage>
</organism>
<dbReference type="RefSeq" id="WP_092457932.1">
    <property type="nucleotide sequence ID" value="NZ_FPCJ01000001.1"/>
</dbReference>
<dbReference type="GO" id="GO:0043770">
    <property type="term" value="F:demethylmenaquinone methyltransferase activity"/>
    <property type="evidence" value="ECO:0007669"/>
    <property type="project" value="UniProtKB-UniRule"/>
</dbReference>
<dbReference type="PANTHER" id="PTHR43591:SF24">
    <property type="entry name" value="2-METHOXY-6-POLYPRENYL-1,4-BENZOQUINOL METHYLASE, MITOCHONDRIAL"/>
    <property type="match status" value="1"/>
</dbReference>
<dbReference type="PROSITE" id="PS01184">
    <property type="entry name" value="UBIE_2"/>
    <property type="match status" value="1"/>
</dbReference>
<evidence type="ECO:0000256" key="3">
    <source>
        <dbReference type="ARBA" id="ARBA00022679"/>
    </source>
</evidence>
<dbReference type="HAMAP" id="MF_01813">
    <property type="entry name" value="MenG_UbiE_methyltr"/>
    <property type="match status" value="1"/>
</dbReference>
<dbReference type="OrthoDB" id="9808140at2"/>
<dbReference type="EMBL" id="FPCJ01000001">
    <property type="protein sequence ID" value="SFV30324.1"/>
    <property type="molecule type" value="Genomic_DNA"/>
</dbReference>
<evidence type="ECO:0000256" key="1">
    <source>
        <dbReference type="ARBA" id="ARBA00022428"/>
    </source>
</evidence>
<comment type="pathway">
    <text evidence="5">Quinol/quinone metabolism; menaquinone biosynthesis; menaquinol from 1,4-dihydroxy-2-naphthoate: step 2/2.</text>
</comment>
<keyword evidence="7" id="KW-1185">Reference proteome</keyword>
<sequence>MSSSAQKPPIVPYQHSKLSKKAQVAQMFNEIAGRYDLLNRLLSAGIDVQWRRKAIRLLADIQPQHILDVATGTADVALMLARQYPQAQITGVDIAEQMLELGRRKVAEAHLDSRIILQQADAEALPFPDHAFDAVMVAFGVRNFENLQAGLKEMLRVLKPGGKAVILEFSQPESFPVKQLYHLYFRYITPMIGKWLAHHREAYAYLPASVSAFPYGQRMIDLLTEIGYQQVICRKYTLGICSVYCGYKKQS</sequence>
<dbReference type="GO" id="GO:0009234">
    <property type="term" value="P:menaquinone biosynthetic process"/>
    <property type="evidence" value="ECO:0007669"/>
    <property type="project" value="UniProtKB-UniRule"/>
</dbReference>
<dbReference type="CDD" id="cd02440">
    <property type="entry name" value="AdoMet_MTases"/>
    <property type="match status" value="1"/>
</dbReference>
<dbReference type="PROSITE" id="PS01183">
    <property type="entry name" value="UBIE_1"/>
    <property type="match status" value="1"/>
</dbReference>
<dbReference type="UniPathway" id="UPA00079">
    <property type="reaction ID" value="UER00169"/>
</dbReference>
<dbReference type="SUPFAM" id="SSF53335">
    <property type="entry name" value="S-adenosyl-L-methionine-dependent methyltransferases"/>
    <property type="match status" value="1"/>
</dbReference>
<evidence type="ECO:0000313" key="6">
    <source>
        <dbReference type="EMBL" id="SFV30324.1"/>
    </source>
</evidence>
<keyword evidence="3 5" id="KW-0808">Transferase</keyword>
<comment type="catalytic activity">
    <reaction evidence="5">
        <text>a 2-demethylmenaquinol + S-adenosyl-L-methionine = a menaquinol + S-adenosyl-L-homocysteine + H(+)</text>
        <dbReference type="Rhea" id="RHEA:42640"/>
        <dbReference type="Rhea" id="RHEA-COMP:9539"/>
        <dbReference type="Rhea" id="RHEA-COMP:9563"/>
        <dbReference type="ChEBI" id="CHEBI:15378"/>
        <dbReference type="ChEBI" id="CHEBI:18151"/>
        <dbReference type="ChEBI" id="CHEBI:55437"/>
        <dbReference type="ChEBI" id="CHEBI:57856"/>
        <dbReference type="ChEBI" id="CHEBI:59789"/>
        <dbReference type="EC" id="2.1.1.163"/>
    </reaction>
</comment>
<feature type="binding site" evidence="5">
    <location>
        <position position="73"/>
    </location>
    <ligand>
        <name>S-adenosyl-L-methionine</name>
        <dbReference type="ChEBI" id="CHEBI:59789"/>
    </ligand>
</feature>
<protein>
    <recommendedName>
        <fullName evidence="5">Demethylmenaquinone methyltransferase</fullName>
        <ecNumber evidence="5">2.1.1.163</ecNumber>
    </recommendedName>
</protein>
<gene>
    <name evidence="5" type="primary">menG</name>
    <name evidence="6" type="ORF">SAMN05660895_0761</name>
</gene>
<evidence type="ECO:0000313" key="7">
    <source>
        <dbReference type="Proteomes" id="UP000199537"/>
    </source>
</evidence>